<dbReference type="PANTHER" id="PTHR43333">
    <property type="entry name" value="2-HACID_DH_C DOMAIN-CONTAINING PROTEIN"/>
    <property type="match status" value="1"/>
</dbReference>
<dbReference type="InterPro" id="IPR036291">
    <property type="entry name" value="NAD(P)-bd_dom_sf"/>
</dbReference>
<dbReference type="GO" id="GO:0016491">
    <property type="term" value="F:oxidoreductase activity"/>
    <property type="evidence" value="ECO:0007669"/>
    <property type="project" value="UniProtKB-KW"/>
</dbReference>
<reference evidence="4" key="1">
    <citation type="journal article" date="2014" name="Int. J. Syst. Evol. Microbiol.">
        <title>Complete genome sequence of Corynebacterium casei LMG S-19264T (=DSM 44701T), isolated from a smear-ripened cheese.</title>
        <authorList>
            <consortium name="US DOE Joint Genome Institute (JGI-PGF)"/>
            <person name="Walter F."/>
            <person name="Albersmeier A."/>
            <person name="Kalinowski J."/>
            <person name="Ruckert C."/>
        </authorList>
    </citation>
    <scope>NUCLEOTIDE SEQUENCE</scope>
    <source>
        <strain evidence="4">VKM Ac-1069</strain>
    </source>
</reference>
<dbReference type="Gene3D" id="3.40.50.720">
    <property type="entry name" value="NAD(P)-binding Rossmann-like Domain"/>
    <property type="match status" value="2"/>
</dbReference>
<evidence type="ECO:0000256" key="1">
    <source>
        <dbReference type="ARBA" id="ARBA00023002"/>
    </source>
</evidence>
<dbReference type="Pfam" id="PF02826">
    <property type="entry name" value="2-Hacid_dh_C"/>
    <property type="match status" value="1"/>
</dbReference>
<name>A0A9W6LA14_9PSEU</name>
<reference evidence="4" key="2">
    <citation type="submission" date="2023-01" db="EMBL/GenBank/DDBJ databases">
        <authorList>
            <person name="Sun Q."/>
            <person name="Evtushenko L."/>
        </authorList>
    </citation>
    <scope>NUCLEOTIDE SEQUENCE</scope>
    <source>
        <strain evidence="4">VKM Ac-1069</strain>
    </source>
</reference>
<protein>
    <submittedName>
        <fullName evidence="4">2-hydroxyacid dehydrogenase</fullName>
    </submittedName>
</protein>
<dbReference type="Proteomes" id="UP001143463">
    <property type="component" value="Unassembled WGS sequence"/>
</dbReference>
<accession>A0A9W6LA14</accession>
<evidence type="ECO:0000259" key="3">
    <source>
        <dbReference type="Pfam" id="PF02826"/>
    </source>
</evidence>
<dbReference type="PANTHER" id="PTHR43333:SF1">
    <property type="entry name" value="D-ISOMER SPECIFIC 2-HYDROXYACID DEHYDROGENASE NAD-BINDING DOMAIN-CONTAINING PROTEIN"/>
    <property type="match status" value="1"/>
</dbReference>
<dbReference type="SUPFAM" id="SSF51735">
    <property type="entry name" value="NAD(P)-binding Rossmann-fold domains"/>
    <property type="match status" value="1"/>
</dbReference>
<keyword evidence="5" id="KW-1185">Reference proteome</keyword>
<keyword evidence="1" id="KW-0560">Oxidoreductase</keyword>
<evidence type="ECO:0000313" key="5">
    <source>
        <dbReference type="Proteomes" id="UP001143463"/>
    </source>
</evidence>
<evidence type="ECO:0000313" key="4">
    <source>
        <dbReference type="EMBL" id="GLL14286.1"/>
    </source>
</evidence>
<dbReference type="InterPro" id="IPR006140">
    <property type="entry name" value="D-isomer_DH_NAD-bd"/>
</dbReference>
<dbReference type="EMBL" id="BSFQ01000030">
    <property type="protein sequence ID" value="GLL14286.1"/>
    <property type="molecule type" value="Genomic_DNA"/>
</dbReference>
<dbReference type="GO" id="GO:0051287">
    <property type="term" value="F:NAD binding"/>
    <property type="evidence" value="ECO:0007669"/>
    <property type="project" value="InterPro"/>
</dbReference>
<sequence>MQQDERLAALGTGLQQVHAEAVGVDGGGPHSAQQRHGVIVGGRWRVVNPPSGRVGDVRVVLATPLDEDLCRLVEEREPRLTLVREHALLPPMRWPSDHTGDPDWRRTPAQQRRFEELLDSADALYGIPGEHDAAALARTVAANPRLRWVQTMAAGGGATVRAAGLTAAQLERVVFTTTAGVHGGPLAEFAVFGLLAGAKTLPRLQARQRAHEWGPRWFMGQLADRTVLVVGLGGIGREVVRRLRAFDCRVIGTARRPGPPPEGVDEVVHPDDLASVVGRVDGIVVTLPATAATERLIGPAMLAAVRPDCTLVNVGRGTVIDEPALVEALRDGRIGFAALDVVAEEPLDPASPLWDLENVLISPHTATLDRQEDRRIAELFADNASRLLDGRPLRNIVDTVEFY</sequence>
<comment type="caution">
    <text evidence="4">The sequence shown here is derived from an EMBL/GenBank/DDBJ whole genome shotgun (WGS) entry which is preliminary data.</text>
</comment>
<dbReference type="CDD" id="cd05300">
    <property type="entry name" value="2-Hacid_dh_1"/>
    <property type="match status" value="1"/>
</dbReference>
<feature type="domain" description="D-isomer specific 2-hydroxyacid dehydrogenase NAD-binding" evidence="3">
    <location>
        <begin position="194"/>
        <end position="366"/>
    </location>
</feature>
<gene>
    <name evidence="4" type="ORF">GCM10017577_54330</name>
</gene>
<proteinExistence type="predicted"/>
<evidence type="ECO:0000256" key="2">
    <source>
        <dbReference type="ARBA" id="ARBA00023027"/>
    </source>
</evidence>
<dbReference type="AlphaFoldDB" id="A0A9W6LA14"/>
<organism evidence="4 5">
    <name type="scientific">Pseudonocardia halophobica</name>
    <dbReference type="NCBI Taxonomy" id="29401"/>
    <lineage>
        <taxon>Bacteria</taxon>
        <taxon>Bacillati</taxon>
        <taxon>Actinomycetota</taxon>
        <taxon>Actinomycetes</taxon>
        <taxon>Pseudonocardiales</taxon>
        <taxon>Pseudonocardiaceae</taxon>
        <taxon>Pseudonocardia</taxon>
    </lineage>
</organism>
<keyword evidence="2" id="KW-0520">NAD</keyword>